<sequence length="253" mass="29359">MGEIVMKTLEPKVQTFPLNRVIFDLDNTLINAENIKAALFQELDTFGISSTQAKTIYENTKKQNAENVFTLDMFVKLTTEAHLSRTQETVSVQKLQKKLKKIAEHSVVPYSQEILTDCVKKKRDIYLLSSGDQDWQMKKILWTGLAKFFKRSHIMIVAGDNVFQKKCHAIHKIFGKFFDGSHTLFVNDRPDETKVILESFPHIVCFLRYEERNTRFPRETFNALQQSFPKRVLVDTSLQPIQTLEAEINENLK</sequence>
<reference evidence="1 2" key="1">
    <citation type="journal article" date="2016" name="Nat. Commun.">
        <title>Thousands of microbial genomes shed light on interconnected biogeochemical processes in an aquifer system.</title>
        <authorList>
            <person name="Anantharaman K."/>
            <person name="Brown C.T."/>
            <person name="Hug L.A."/>
            <person name="Sharon I."/>
            <person name="Castelle C.J."/>
            <person name="Probst A.J."/>
            <person name="Thomas B.C."/>
            <person name="Singh A."/>
            <person name="Wilkins M.J."/>
            <person name="Karaoz U."/>
            <person name="Brodie E.L."/>
            <person name="Williams K.H."/>
            <person name="Hubbard S.S."/>
            <person name="Banfield J.F."/>
        </authorList>
    </citation>
    <scope>NUCLEOTIDE SEQUENCE [LARGE SCALE GENOMIC DNA]</scope>
</reference>
<evidence type="ECO:0000313" key="2">
    <source>
        <dbReference type="Proteomes" id="UP000177165"/>
    </source>
</evidence>
<dbReference type="SUPFAM" id="SSF56784">
    <property type="entry name" value="HAD-like"/>
    <property type="match status" value="1"/>
</dbReference>
<gene>
    <name evidence="1" type="ORF">A3B74_01725</name>
</gene>
<dbReference type="EMBL" id="MHKB01000007">
    <property type="protein sequence ID" value="OGY79744.1"/>
    <property type="molecule type" value="Genomic_DNA"/>
</dbReference>
<proteinExistence type="predicted"/>
<dbReference type="Proteomes" id="UP000177165">
    <property type="component" value="Unassembled WGS sequence"/>
</dbReference>
<dbReference type="AlphaFoldDB" id="A0A1G2AS59"/>
<dbReference type="InterPro" id="IPR036412">
    <property type="entry name" value="HAD-like_sf"/>
</dbReference>
<evidence type="ECO:0000313" key="1">
    <source>
        <dbReference type="EMBL" id="OGY79744.1"/>
    </source>
</evidence>
<protein>
    <submittedName>
        <fullName evidence="1">Uncharacterized protein</fullName>
    </submittedName>
</protein>
<dbReference type="Pfam" id="PF13419">
    <property type="entry name" value="HAD_2"/>
    <property type="match status" value="1"/>
</dbReference>
<dbReference type="InterPro" id="IPR041492">
    <property type="entry name" value="HAD_2"/>
</dbReference>
<organism evidence="1 2">
    <name type="scientific">Candidatus Kerfeldbacteria bacterium RIFCSPHIGHO2_02_FULL_42_14</name>
    <dbReference type="NCBI Taxonomy" id="1798540"/>
    <lineage>
        <taxon>Bacteria</taxon>
        <taxon>Candidatus Kerfeldiibacteriota</taxon>
    </lineage>
</organism>
<dbReference type="STRING" id="1798540.A3B74_01725"/>
<dbReference type="InterPro" id="IPR023214">
    <property type="entry name" value="HAD_sf"/>
</dbReference>
<dbReference type="Gene3D" id="3.40.50.1000">
    <property type="entry name" value="HAD superfamily/HAD-like"/>
    <property type="match status" value="1"/>
</dbReference>
<name>A0A1G2AS59_9BACT</name>
<accession>A0A1G2AS59</accession>
<comment type="caution">
    <text evidence="1">The sequence shown here is derived from an EMBL/GenBank/DDBJ whole genome shotgun (WGS) entry which is preliminary data.</text>
</comment>